<organism evidence="1 2">
    <name type="scientific">Microbacterium foliorum</name>
    <dbReference type="NCBI Taxonomy" id="104336"/>
    <lineage>
        <taxon>Bacteria</taxon>
        <taxon>Bacillati</taxon>
        <taxon>Actinomycetota</taxon>
        <taxon>Actinomycetes</taxon>
        <taxon>Micrococcales</taxon>
        <taxon>Microbacteriaceae</taxon>
        <taxon>Microbacterium</taxon>
    </lineage>
</organism>
<accession>A0ABU1HPS5</accession>
<proteinExistence type="predicted"/>
<gene>
    <name evidence="1" type="ORF">QE375_001594</name>
</gene>
<keyword evidence="2" id="KW-1185">Reference proteome</keyword>
<dbReference type="RefSeq" id="WP_309689694.1">
    <property type="nucleotide sequence ID" value="NZ_JAVIZQ010000001.1"/>
</dbReference>
<protein>
    <submittedName>
        <fullName evidence="1">Uncharacterized protein</fullName>
    </submittedName>
</protein>
<reference evidence="1 2" key="1">
    <citation type="submission" date="2023-08" db="EMBL/GenBank/DDBJ databases">
        <title>Functional and genomic diversity of the sorghum phyllosphere microbiome.</title>
        <authorList>
            <person name="Shade A."/>
        </authorList>
    </citation>
    <scope>NUCLEOTIDE SEQUENCE [LARGE SCALE GENOMIC DNA]</scope>
    <source>
        <strain evidence="1 2">SORGH_AS_0445</strain>
    </source>
</reference>
<evidence type="ECO:0000313" key="1">
    <source>
        <dbReference type="EMBL" id="MDR6142040.1"/>
    </source>
</evidence>
<name>A0ABU1HPS5_9MICO</name>
<evidence type="ECO:0000313" key="2">
    <source>
        <dbReference type="Proteomes" id="UP001249291"/>
    </source>
</evidence>
<dbReference type="Proteomes" id="UP001249291">
    <property type="component" value="Unassembled WGS sequence"/>
</dbReference>
<comment type="caution">
    <text evidence="1">The sequence shown here is derived from an EMBL/GenBank/DDBJ whole genome shotgun (WGS) entry which is preliminary data.</text>
</comment>
<dbReference type="EMBL" id="JAVIZQ010000001">
    <property type="protein sequence ID" value="MDR6142040.1"/>
    <property type="molecule type" value="Genomic_DNA"/>
</dbReference>
<sequence>MSWGDSFWFPHTVSVRAHLGDGGRGPRYAAATDASAEVLDKQERIRDAKGVEVVSSSRVTVPINTVAPLGSLVTVWPGRPTQREAEVLQVGIDENDPPLPSHLVLWLK</sequence>